<feature type="transmembrane region" description="Helical" evidence="15">
    <location>
        <begin position="67"/>
        <end position="86"/>
    </location>
</feature>
<keyword evidence="12 14" id="KW-0143">Chaperone</keyword>
<dbReference type="InterPro" id="IPR022920">
    <property type="entry name" value="Disulphide_bond_form_DsbB"/>
</dbReference>
<dbReference type="GO" id="GO:0015035">
    <property type="term" value="F:protein-disulfide reductase activity"/>
    <property type="evidence" value="ECO:0007669"/>
    <property type="project" value="UniProtKB-UniRule"/>
</dbReference>
<protein>
    <recommendedName>
        <fullName evidence="14">Disulfide bond formation protein B</fullName>
    </recommendedName>
    <alternativeName>
        <fullName evidence="14">Disulfide oxidoreductase</fullName>
    </alternativeName>
</protein>
<dbReference type="eggNOG" id="COG1495">
    <property type="taxonomic scope" value="Bacteria"/>
</dbReference>
<feature type="transmembrane region" description="Helical" evidence="15">
    <location>
        <begin position="142"/>
        <end position="161"/>
    </location>
</feature>
<accession>A0A084IKL8</accession>
<dbReference type="EMBL" id="APNK01000015">
    <property type="protein sequence ID" value="KEZ77252.1"/>
    <property type="molecule type" value="Genomic_DNA"/>
</dbReference>
<feature type="transmembrane region" description="Helical" evidence="15">
    <location>
        <begin position="37"/>
        <end position="55"/>
    </location>
</feature>
<dbReference type="Pfam" id="PF02600">
    <property type="entry name" value="DsbB"/>
    <property type="match status" value="1"/>
</dbReference>
<comment type="subcellular location">
    <subcellularLocation>
        <location evidence="1">Cell inner membrane</location>
        <topology evidence="1">Multi-pass membrane protein</topology>
    </subcellularLocation>
    <subcellularLocation>
        <location evidence="14">Cell membrane</location>
        <topology evidence="14">Multi-pass membrane protein</topology>
    </subcellularLocation>
</comment>
<feature type="topological domain" description="Cytoplasmic" evidence="14">
    <location>
        <begin position="1"/>
        <end position="6"/>
    </location>
</feature>
<dbReference type="Gene3D" id="1.20.1550.10">
    <property type="entry name" value="DsbB-like"/>
    <property type="match status" value="1"/>
</dbReference>
<dbReference type="PANTHER" id="PTHR36570:SF3">
    <property type="entry name" value="DISULFIDE BOND FORMATION PROTEIN B"/>
    <property type="match status" value="1"/>
</dbReference>
<evidence type="ECO:0000256" key="14">
    <source>
        <dbReference type="HAMAP-Rule" id="MF_00286"/>
    </source>
</evidence>
<keyword evidence="9 14" id="KW-0560">Oxidoreductase</keyword>
<comment type="similarity">
    <text evidence="2 14">Belongs to the DsbB family.</text>
</comment>
<evidence type="ECO:0000256" key="13">
    <source>
        <dbReference type="ARBA" id="ARBA00023284"/>
    </source>
</evidence>
<organism evidence="16 17">
    <name type="scientific">Salinisphaera hydrothermalis (strain C41B8)</name>
    <dbReference type="NCBI Taxonomy" id="1304275"/>
    <lineage>
        <taxon>Bacteria</taxon>
        <taxon>Pseudomonadati</taxon>
        <taxon>Pseudomonadota</taxon>
        <taxon>Gammaproteobacteria</taxon>
        <taxon>Salinisphaerales</taxon>
        <taxon>Salinisphaeraceae</taxon>
        <taxon>Salinisphaera</taxon>
    </lineage>
</organism>
<name>A0A084IKL8_SALHC</name>
<feature type="topological domain" description="Periplasmic" evidence="14">
    <location>
        <begin position="24"/>
        <end position="41"/>
    </location>
</feature>
<dbReference type="InterPro" id="IPR023380">
    <property type="entry name" value="DsbB-like_sf"/>
</dbReference>
<evidence type="ECO:0000256" key="11">
    <source>
        <dbReference type="ARBA" id="ARBA00023157"/>
    </source>
</evidence>
<evidence type="ECO:0000256" key="3">
    <source>
        <dbReference type="ARBA" id="ARBA00022448"/>
    </source>
</evidence>
<evidence type="ECO:0000256" key="9">
    <source>
        <dbReference type="ARBA" id="ARBA00023002"/>
    </source>
</evidence>
<keyword evidence="13 14" id="KW-0676">Redox-active center</keyword>
<dbReference type="InterPro" id="IPR050183">
    <property type="entry name" value="DsbB"/>
</dbReference>
<feature type="topological domain" description="Cytoplasmic" evidence="14">
    <location>
        <begin position="59"/>
        <end position="64"/>
    </location>
</feature>
<proteinExistence type="inferred from homology"/>
<keyword evidence="17" id="KW-1185">Reference proteome</keyword>
<keyword evidence="7 14" id="KW-0249">Electron transport</keyword>
<evidence type="ECO:0000256" key="5">
    <source>
        <dbReference type="ARBA" id="ARBA00022519"/>
    </source>
</evidence>
<evidence type="ECO:0000256" key="15">
    <source>
        <dbReference type="SAM" id="Phobius"/>
    </source>
</evidence>
<dbReference type="InterPro" id="IPR003752">
    <property type="entry name" value="DiS_bond_form_DsbB/BdbC"/>
</dbReference>
<evidence type="ECO:0000313" key="16">
    <source>
        <dbReference type="EMBL" id="KEZ77252.1"/>
    </source>
</evidence>
<comment type="caution">
    <text evidence="16">The sequence shown here is derived from an EMBL/GenBank/DDBJ whole genome shotgun (WGS) entry which is preliminary data.</text>
</comment>
<dbReference type="GO" id="GO:0006457">
    <property type="term" value="P:protein folding"/>
    <property type="evidence" value="ECO:0007669"/>
    <property type="project" value="InterPro"/>
</dbReference>
<keyword evidence="4 14" id="KW-1003">Cell membrane</keyword>
<dbReference type="GO" id="GO:0005886">
    <property type="term" value="C:plasma membrane"/>
    <property type="evidence" value="ECO:0007669"/>
    <property type="project" value="UniProtKB-SubCell"/>
</dbReference>
<reference evidence="16 17" key="1">
    <citation type="submission" date="2013-03" db="EMBL/GenBank/DDBJ databases">
        <title>Salinisphaera hydrothermalis C41B8 Genome Sequencing.</title>
        <authorList>
            <person name="Li C."/>
            <person name="Lai Q."/>
            <person name="Shao Z."/>
        </authorList>
    </citation>
    <scope>NUCLEOTIDE SEQUENCE [LARGE SCALE GENOMIC DNA]</scope>
    <source>
        <strain evidence="16 17">C41B8</strain>
    </source>
</reference>
<keyword evidence="8 14" id="KW-1133">Transmembrane helix</keyword>
<comment type="caution">
    <text evidence="14">Lacks conserved residue(s) required for the propagation of feature annotation.</text>
</comment>
<dbReference type="OrthoDB" id="3711263at2"/>
<comment type="function">
    <text evidence="14">Required for disulfide bond formation in some periplasmic proteins. Acts by oxidizing the DsbA protein.</text>
</comment>
<sequence>MTSRLYFAAGFAAAVAALVFAYLLQYIGGLEPCPLCIFQRVAMAGVALFCLIGWIHGPGGAGHRIYAGLAGLSAIAGVAIAARHVWLMHLPADQVPACGPGLNYLIHIMPLQEVVSTVLRGDASCATVKGSFAGLSLPAWSLIYFILLTIGALVGVLGFGARSGSARSSD</sequence>
<keyword evidence="10 14" id="KW-0472">Membrane</keyword>
<keyword evidence="5" id="KW-0997">Cell inner membrane</keyword>
<keyword evidence="6 14" id="KW-0812">Transmembrane</keyword>
<dbReference type="GO" id="GO:0009055">
    <property type="term" value="F:electron transfer activity"/>
    <property type="evidence" value="ECO:0007669"/>
    <property type="project" value="UniProtKB-UniRule"/>
</dbReference>
<dbReference type="HAMAP" id="MF_00286">
    <property type="entry name" value="DsbB"/>
    <property type="match status" value="1"/>
</dbReference>
<evidence type="ECO:0000256" key="8">
    <source>
        <dbReference type="ARBA" id="ARBA00022989"/>
    </source>
</evidence>
<dbReference type="SUPFAM" id="SSF158442">
    <property type="entry name" value="DsbB-like"/>
    <property type="match status" value="1"/>
</dbReference>
<evidence type="ECO:0000256" key="6">
    <source>
        <dbReference type="ARBA" id="ARBA00022692"/>
    </source>
</evidence>
<feature type="disulfide bond" description="Redox-active" evidence="14">
    <location>
        <begin position="33"/>
        <end position="36"/>
    </location>
</feature>
<dbReference type="STRING" id="1304275.C41B8_11045"/>
<evidence type="ECO:0000256" key="7">
    <source>
        <dbReference type="ARBA" id="ARBA00022982"/>
    </source>
</evidence>
<gene>
    <name evidence="14" type="primary">dsbB</name>
    <name evidence="16" type="ORF">C41B8_11045</name>
</gene>
<keyword evidence="11 14" id="KW-1015">Disulfide bond</keyword>
<keyword evidence="3 14" id="KW-0813">Transport</keyword>
<evidence type="ECO:0000256" key="2">
    <source>
        <dbReference type="ARBA" id="ARBA00008823"/>
    </source>
</evidence>
<feature type="topological domain" description="Cytoplasmic" evidence="14">
    <location>
        <begin position="159"/>
        <end position="170"/>
    </location>
</feature>
<dbReference type="AlphaFoldDB" id="A0A084IKL8"/>
<evidence type="ECO:0000313" key="17">
    <source>
        <dbReference type="Proteomes" id="UP000028302"/>
    </source>
</evidence>
<dbReference type="PANTHER" id="PTHR36570">
    <property type="entry name" value="DISULFIDE BOND FORMATION PROTEIN B"/>
    <property type="match status" value="1"/>
</dbReference>
<dbReference type="RefSeq" id="WP_037337902.1">
    <property type="nucleotide sequence ID" value="NZ_APNK01000015.1"/>
</dbReference>
<evidence type="ECO:0000256" key="12">
    <source>
        <dbReference type="ARBA" id="ARBA00023186"/>
    </source>
</evidence>
<evidence type="ECO:0000256" key="1">
    <source>
        <dbReference type="ARBA" id="ARBA00004429"/>
    </source>
</evidence>
<dbReference type="PATRIC" id="fig|1304275.5.peg.2255"/>
<dbReference type="Proteomes" id="UP000028302">
    <property type="component" value="Unassembled WGS sequence"/>
</dbReference>
<evidence type="ECO:0000256" key="10">
    <source>
        <dbReference type="ARBA" id="ARBA00023136"/>
    </source>
</evidence>
<evidence type="ECO:0000256" key="4">
    <source>
        <dbReference type="ARBA" id="ARBA00022475"/>
    </source>
</evidence>